<feature type="region of interest" description="Disordered" evidence="1">
    <location>
        <begin position="42"/>
        <end position="110"/>
    </location>
</feature>
<name>A0A261BA90_CAERE</name>
<dbReference type="AlphaFoldDB" id="A0A261BA90"/>
<dbReference type="Proteomes" id="UP000483820">
    <property type="component" value="Chromosome X"/>
</dbReference>
<dbReference type="Proteomes" id="UP000216624">
    <property type="component" value="Unassembled WGS sequence"/>
</dbReference>
<dbReference type="EMBL" id="WUAV01000006">
    <property type="protein sequence ID" value="KAF1747768.1"/>
    <property type="molecule type" value="Genomic_DNA"/>
</dbReference>
<accession>A0A261BA90</accession>
<evidence type="ECO:0000313" key="5">
    <source>
        <dbReference type="Proteomes" id="UP000483820"/>
    </source>
</evidence>
<reference evidence="4" key="1">
    <citation type="submission" date="2017-08" db="EMBL/GenBank/DDBJ databases">
        <authorList>
            <person name="Fierst J.L."/>
        </authorList>
    </citation>
    <scope>NUCLEOTIDE SEQUENCE [LARGE SCALE GENOMIC DNA]</scope>
    <source>
        <strain evidence="4">PX439</strain>
    </source>
</reference>
<sequence length="110" mass="12207">MNQYDKTRYDVISHLTDIPFLGKQYVPGLWKQFEGENYQSIPQQQAGQELINQRTHTSTTTAQNEQLGRASSSAQIGGGSRVIEKRSLPTSSNNAVTSQFTAPAPKIPRI</sequence>
<evidence type="ECO:0000313" key="4">
    <source>
        <dbReference type="Proteomes" id="UP000216624"/>
    </source>
</evidence>
<feature type="non-terminal residue" evidence="3">
    <location>
        <position position="1"/>
    </location>
</feature>
<feature type="compositionally biased region" description="Polar residues" evidence="1">
    <location>
        <begin position="88"/>
        <end position="101"/>
    </location>
</feature>
<organism evidence="3 4">
    <name type="scientific">Caenorhabditis remanei</name>
    <name type="common">Caenorhabditis vulgaris</name>
    <dbReference type="NCBI Taxonomy" id="31234"/>
    <lineage>
        <taxon>Eukaryota</taxon>
        <taxon>Metazoa</taxon>
        <taxon>Ecdysozoa</taxon>
        <taxon>Nematoda</taxon>
        <taxon>Chromadorea</taxon>
        <taxon>Rhabditida</taxon>
        <taxon>Rhabditina</taxon>
        <taxon>Rhabditomorpha</taxon>
        <taxon>Rhabditoidea</taxon>
        <taxon>Rhabditidae</taxon>
        <taxon>Peloderinae</taxon>
        <taxon>Caenorhabditis</taxon>
    </lineage>
</organism>
<gene>
    <name evidence="3" type="ORF">FL82_00991</name>
    <name evidence="2" type="ORF">GCK72_024234</name>
</gene>
<reference evidence="2 5" key="3">
    <citation type="submission" date="2019-12" db="EMBL/GenBank/DDBJ databases">
        <title>Chromosome-level assembly of the Caenorhabditis remanei genome.</title>
        <authorList>
            <person name="Teterina A.A."/>
            <person name="Willis J.H."/>
            <person name="Phillips P.C."/>
        </authorList>
    </citation>
    <scope>NUCLEOTIDE SEQUENCE [LARGE SCALE GENOMIC DNA]</scope>
    <source>
        <strain evidence="2 5">PX506</strain>
        <tissue evidence="2">Whole organism</tissue>
    </source>
</reference>
<evidence type="ECO:0000313" key="2">
    <source>
        <dbReference type="EMBL" id="KAF1747768.1"/>
    </source>
</evidence>
<comment type="caution">
    <text evidence="3">The sequence shown here is derived from an EMBL/GenBank/DDBJ whole genome shotgun (WGS) entry which is preliminary data.</text>
</comment>
<protein>
    <submittedName>
        <fullName evidence="3">Uncharacterized protein</fullName>
    </submittedName>
</protein>
<evidence type="ECO:0000256" key="1">
    <source>
        <dbReference type="SAM" id="MobiDB-lite"/>
    </source>
</evidence>
<feature type="compositionally biased region" description="Polar residues" evidence="1">
    <location>
        <begin position="42"/>
        <end position="75"/>
    </location>
</feature>
<reference evidence="3" key="2">
    <citation type="submission" date="2017-08" db="EMBL/GenBank/DDBJ databases">
        <authorList>
            <person name="de Groot N.N."/>
        </authorList>
    </citation>
    <scope>NUCLEOTIDE SEQUENCE [LARGE SCALE GENOMIC DNA]</scope>
    <source>
        <strain evidence="3">PX439</strain>
    </source>
</reference>
<evidence type="ECO:0000313" key="3">
    <source>
        <dbReference type="EMBL" id="OZG07247.1"/>
    </source>
</evidence>
<dbReference type="EMBL" id="NMWX01000001">
    <property type="protein sequence ID" value="OZG07247.1"/>
    <property type="molecule type" value="Genomic_DNA"/>
</dbReference>
<keyword evidence="4" id="KW-1185">Reference proteome</keyword>
<proteinExistence type="predicted"/>